<dbReference type="PANTHER" id="PTHR36435:SF1">
    <property type="entry name" value="CAAX AMINO TERMINAL PROTEASE FAMILY PROTEIN"/>
    <property type="match status" value="1"/>
</dbReference>
<keyword evidence="1" id="KW-1133">Transmembrane helix</keyword>
<dbReference type="RefSeq" id="WP_345400945.1">
    <property type="nucleotide sequence ID" value="NZ_BAABLA010000103.1"/>
</dbReference>
<protein>
    <submittedName>
        <fullName evidence="3">Type II CAAX endopeptidase family protein</fullName>
    </submittedName>
</protein>
<dbReference type="PANTHER" id="PTHR36435">
    <property type="entry name" value="SLR1288 PROTEIN"/>
    <property type="match status" value="1"/>
</dbReference>
<dbReference type="InterPro" id="IPR052710">
    <property type="entry name" value="CAAX_protease"/>
</dbReference>
<dbReference type="Proteomes" id="UP001596337">
    <property type="component" value="Unassembled WGS sequence"/>
</dbReference>
<evidence type="ECO:0000313" key="4">
    <source>
        <dbReference type="Proteomes" id="UP001596337"/>
    </source>
</evidence>
<feature type="transmembrane region" description="Helical" evidence="1">
    <location>
        <begin position="187"/>
        <end position="205"/>
    </location>
</feature>
<dbReference type="InterPro" id="IPR003675">
    <property type="entry name" value="Rce1/LyrA-like_dom"/>
</dbReference>
<name>A0ABW2C694_9PSEU</name>
<feature type="domain" description="CAAX prenyl protease 2/Lysostaphin resistance protein A-like" evidence="2">
    <location>
        <begin position="155"/>
        <end position="242"/>
    </location>
</feature>
<feature type="transmembrane region" description="Helical" evidence="1">
    <location>
        <begin position="67"/>
        <end position="88"/>
    </location>
</feature>
<evidence type="ECO:0000256" key="1">
    <source>
        <dbReference type="SAM" id="Phobius"/>
    </source>
</evidence>
<keyword evidence="1" id="KW-0812">Transmembrane</keyword>
<dbReference type="Pfam" id="PF02517">
    <property type="entry name" value="Rce1-like"/>
    <property type="match status" value="1"/>
</dbReference>
<evidence type="ECO:0000259" key="2">
    <source>
        <dbReference type="Pfam" id="PF02517"/>
    </source>
</evidence>
<keyword evidence="4" id="KW-1185">Reference proteome</keyword>
<evidence type="ECO:0000313" key="3">
    <source>
        <dbReference type="EMBL" id="MFC6869835.1"/>
    </source>
</evidence>
<feature type="transmembrane region" description="Helical" evidence="1">
    <location>
        <begin position="147"/>
        <end position="166"/>
    </location>
</feature>
<proteinExistence type="predicted"/>
<reference evidence="4" key="1">
    <citation type="journal article" date="2019" name="Int. J. Syst. Evol. Microbiol.">
        <title>The Global Catalogue of Microorganisms (GCM) 10K type strain sequencing project: providing services to taxonomists for standard genome sequencing and annotation.</title>
        <authorList>
            <consortium name="The Broad Institute Genomics Platform"/>
            <consortium name="The Broad Institute Genome Sequencing Center for Infectious Disease"/>
            <person name="Wu L."/>
            <person name="Ma J."/>
        </authorList>
    </citation>
    <scope>NUCLEOTIDE SEQUENCE [LARGE SCALE GENOMIC DNA]</scope>
    <source>
        <strain evidence="4">KCTC 32255</strain>
    </source>
</reference>
<organism evidence="3 4">
    <name type="scientific">Haloechinothrix salitolerans</name>
    <dbReference type="NCBI Taxonomy" id="926830"/>
    <lineage>
        <taxon>Bacteria</taxon>
        <taxon>Bacillati</taxon>
        <taxon>Actinomycetota</taxon>
        <taxon>Actinomycetes</taxon>
        <taxon>Pseudonocardiales</taxon>
        <taxon>Pseudonocardiaceae</taxon>
        <taxon>Haloechinothrix</taxon>
    </lineage>
</organism>
<dbReference type="EMBL" id="JBHSXX010000001">
    <property type="protein sequence ID" value="MFC6869835.1"/>
    <property type="molecule type" value="Genomic_DNA"/>
</dbReference>
<keyword evidence="1" id="KW-0472">Membrane</keyword>
<sequence>MSHRGEPGGQEDAALPSGSSESSRARLVFGAHWALLAFLIGLGGYHLLNVVFAVILPGTAENDFGSAVVLAFVPTVALAGGPVIGSLLWGEGLPRDFHPLPNRHDLRVGLFCGSAALVVAYGLTWLLRPVYGDRELSDAPLRDVLSGLHGSTVVLITVAVIMVLAAPLAEELLMRGALWRALAHYRVPPWAVLVVTSVLFAYLHTDSSRTLVLVGQGLAFGAARLITGRVGASVVAHAVNNTPPAALILVGAW</sequence>
<feature type="transmembrane region" description="Helical" evidence="1">
    <location>
        <begin position="33"/>
        <end position="55"/>
    </location>
</feature>
<comment type="caution">
    <text evidence="3">The sequence shown here is derived from an EMBL/GenBank/DDBJ whole genome shotgun (WGS) entry which is preliminary data.</text>
</comment>
<accession>A0ABW2C694</accession>
<gene>
    <name evidence="3" type="ORF">ACFQGD_22080</name>
</gene>
<feature type="transmembrane region" description="Helical" evidence="1">
    <location>
        <begin position="108"/>
        <end position="127"/>
    </location>
</feature>